<name>A0A1M5ZBX6_9FLAO</name>
<dbReference type="AlphaFoldDB" id="A0A1M5ZBX6"/>
<reference evidence="2" key="1">
    <citation type="submission" date="2016-11" db="EMBL/GenBank/DDBJ databases">
        <authorList>
            <person name="Varghese N."/>
            <person name="Submissions S."/>
        </authorList>
    </citation>
    <scope>NUCLEOTIDE SEQUENCE [LARGE SCALE GENOMIC DNA]</scope>
    <source>
        <strain evidence="2">DSM 19859</strain>
    </source>
</reference>
<dbReference type="Proteomes" id="UP000184240">
    <property type="component" value="Unassembled WGS sequence"/>
</dbReference>
<evidence type="ECO:0000313" key="2">
    <source>
        <dbReference type="Proteomes" id="UP000184240"/>
    </source>
</evidence>
<accession>A0A1M5ZBX6</accession>
<sequence>MLFLFQGMGTDMDMCEQLEKISNFITHYQEHKVYDGDSFFEFIVEDYFNDDGDKEGHHDGSEKDKVPNHTHHQCCHPVVFIANSNSIEIKAHWPESKSQFDHYTSQFNSRFLESLFQPPRV</sequence>
<dbReference type="STRING" id="573501.SAMN04487999_2908"/>
<organism evidence="1 2">
    <name type="scientific">Leeuwenhoekiella palythoae</name>
    <dbReference type="NCBI Taxonomy" id="573501"/>
    <lineage>
        <taxon>Bacteria</taxon>
        <taxon>Pseudomonadati</taxon>
        <taxon>Bacteroidota</taxon>
        <taxon>Flavobacteriia</taxon>
        <taxon>Flavobacteriales</taxon>
        <taxon>Flavobacteriaceae</taxon>
        <taxon>Leeuwenhoekiella</taxon>
    </lineage>
</organism>
<gene>
    <name evidence="1" type="ORF">SAMN04487999_2908</name>
</gene>
<dbReference type="EMBL" id="FQXT01000005">
    <property type="protein sequence ID" value="SHI21755.1"/>
    <property type="molecule type" value="Genomic_DNA"/>
</dbReference>
<evidence type="ECO:0000313" key="1">
    <source>
        <dbReference type="EMBL" id="SHI21755.1"/>
    </source>
</evidence>
<protein>
    <submittedName>
        <fullName evidence="1">Uncharacterized protein</fullName>
    </submittedName>
</protein>
<proteinExistence type="predicted"/>